<dbReference type="OrthoDB" id="10267950at2759"/>
<dbReference type="GO" id="GO:0003877">
    <property type="term" value="F:ATP:ADP adenylyltransferase activity"/>
    <property type="evidence" value="ECO:0007669"/>
    <property type="project" value="InterPro"/>
</dbReference>
<dbReference type="PANTHER" id="PTHR38420">
    <property type="entry name" value="AP-4-A PHOSPHORYLASE II"/>
    <property type="match status" value="1"/>
</dbReference>
<name>A0A9P4TTS9_9PEZI</name>
<feature type="domain" description="ATP adenylyltransferase C-terminal" evidence="1">
    <location>
        <begin position="196"/>
        <end position="326"/>
    </location>
</feature>
<proteinExistence type="predicted"/>
<dbReference type="Gene3D" id="3.30.428.70">
    <property type="match status" value="1"/>
</dbReference>
<dbReference type="InterPro" id="IPR019200">
    <property type="entry name" value="ATP_adenylylTrfase_C"/>
</dbReference>
<dbReference type="Pfam" id="PF19327">
    <property type="entry name" value="Ap4A_phos_N"/>
    <property type="match status" value="1"/>
</dbReference>
<dbReference type="Pfam" id="PF09830">
    <property type="entry name" value="ATP_transf"/>
    <property type="match status" value="1"/>
</dbReference>
<dbReference type="PANTHER" id="PTHR38420:SF3">
    <property type="entry name" value="5',5'''-P-1,P-4-TETRAPHOSPHATE PHOSPHORYLASE 2"/>
    <property type="match status" value="1"/>
</dbReference>
<keyword evidence="4" id="KW-1185">Reference proteome</keyword>
<evidence type="ECO:0000259" key="2">
    <source>
        <dbReference type="Pfam" id="PF19327"/>
    </source>
</evidence>
<reference evidence="3" key="1">
    <citation type="journal article" date="2020" name="Stud. Mycol.">
        <title>101 Dothideomycetes genomes: a test case for predicting lifestyles and emergence of pathogens.</title>
        <authorList>
            <person name="Haridas S."/>
            <person name="Albert R."/>
            <person name="Binder M."/>
            <person name="Bloem J."/>
            <person name="Labutti K."/>
            <person name="Salamov A."/>
            <person name="Andreopoulos B."/>
            <person name="Baker S."/>
            <person name="Barry K."/>
            <person name="Bills G."/>
            <person name="Bluhm B."/>
            <person name="Cannon C."/>
            <person name="Castanera R."/>
            <person name="Culley D."/>
            <person name="Daum C."/>
            <person name="Ezra D."/>
            <person name="Gonzalez J."/>
            <person name="Henrissat B."/>
            <person name="Kuo A."/>
            <person name="Liang C."/>
            <person name="Lipzen A."/>
            <person name="Lutzoni F."/>
            <person name="Magnuson J."/>
            <person name="Mondo S."/>
            <person name="Nolan M."/>
            <person name="Ohm R."/>
            <person name="Pangilinan J."/>
            <person name="Park H.-J."/>
            <person name="Ramirez L."/>
            <person name="Alfaro M."/>
            <person name="Sun H."/>
            <person name="Tritt A."/>
            <person name="Yoshinaga Y."/>
            <person name="Zwiers L.-H."/>
            <person name="Turgeon B."/>
            <person name="Goodwin S."/>
            <person name="Spatafora J."/>
            <person name="Crous P."/>
            <person name="Grigoriev I."/>
        </authorList>
    </citation>
    <scope>NUCLEOTIDE SEQUENCE</scope>
    <source>
        <strain evidence="3">CBS 130266</strain>
    </source>
</reference>
<organism evidence="3 4">
    <name type="scientific">Tothia fuscella</name>
    <dbReference type="NCBI Taxonomy" id="1048955"/>
    <lineage>
        <taxon>Eukaryota</taxon>
        <taxon>Fungi</taxon>
        <taxon>Dikarya</taxon>
        <taxon>Ascomycota</taxon>
        <taxon>Pezizomycotina</taxon>
        <taxon>Dothideomycetes</taxon>
        <taxon>Pleosporomycetidae</taxon>
        <taxon>Venturiales</taxon>
        <taxon>Cylindrosympodiaceae</taxon>
        <taxon>Tothia</taxon>
    </lineage>
</organism>
<dbReference type="InterPro" id="IPR036265">
    <property type="entry name" value="HIT-like_sf"/>
</dbReference>
<dbReference type="SUPFAM" id="SSF54197">
    <property type="entry name" value="HIT-like"/>
    <property type="match status" value="1"/>
</dbReference>
<gene>
    <name evidence="3" type="ORF">EJ08DRAFT_702450</name>
</gene>
<sequence length="337" mass="37481">MSLTLSQTLPRLVEGKLQSAKECKALTFAGSFSSIIHTKTGIPFQLRYCPSLAKKPTPDKDESASKKPKINPFENPDPALFIADIPSSDSPTHFLILNKFPIIPYHFILATKQNKQQTQVLEEDDLTATYAVLREWEKDGTDKRLFGFFNSGPHSGASQAHRHLQFLPLESMKQDPPTGWDLLIDQISKHNGQSVKVPFAYSSERIPKEPTASQLKSIYNRLYEQASRKVEQYFRSNADSANSPKAEPGAPPFSYNLAFTTTAMIICPRRAEGDVLLKENGTKVGFVALNGTLLAGTLMVKEEAAWNWLKDSKGRVDQVLEAIGFPPHDASDSEVKM</sequence>
<evidence type="ECO:0000259" key="1">
    <source>
        <dbReference type="Pfam" id="PF09830"/>
    </source>
</evidence>
<dbReference type="InterPro" id="IPR045759">
    <property type="entry name" value="Ap4A_phos1/2_N"/>
</dbReference>
<evidence type="ECO:0000313" key="4">
    <source>
        <dbReference type="Proteomes" id="UP000800235"/>
    </source>
</evidence>
<evidence type="ECO:0000313" key="3">
    <source>
        <dbReference type="EMBL" id="KAF2420512.1"/>
    </source>
</evidence>
<feature type="domain" description="Ap4A phosphorylase 1/2 N-terminal" evidence="2">
    <location>
        <begin position="6"/>
        <end position="177"/>
    </location>
</feature>
<dbReference type="GO" id="GO:0005524">
    <property type="term" value="F:ATP binding"/>
    <property type="evidence" value="ECO:0007669"/>
    <property type="project" value="InterPro"/>
</dbReference>
<accession>A0A9P4TTS9</accession>
<comment type="caution">
    <text evidence="3">The sequence shown here is derived from an EMBL/GenBank/DDBJ whole genome shotgun (WGS) entry which is preliminary data.</text>
</comment>
<dbReference type="InterPro" id="IPR043171">
    <property type="entry name" value="Ap4A_phos1/2-like"/>
</dbReference>
<dbReference type="Proteomes" id="UP000800235">
    <property type="component" value="Unassembled WGS sequence"/>
</dbReference>
<protein>
    <submittedName>
        <fullName evidence="3">HIT-like protein</fullName>
    </submittedName>
</protein>
<dbReference type="InterPro" id="IPR009163">
    <property type="entry name" value="Ap4A_phos1/2"/>
</dbReference>
<dbReference type="AlphaFoldDB" id="A0A9P4TTS9"/>
<dbReference type="EMBL" id="MU007109">
    <property type="protein sequence ID" value="KAF2420512.1"/>
    <property type="molecule type" value="Genomic_DNA"/>
</dbReference>
<dbReference type="GO" id="GO:0009117">
    <property type="term" value="P:nucleotide metabolic process"/>
    <property type="evidence" value="ECO:0007669"/>
    <property type="project" value="InterPro"/>
</dbReference>